<dbReference type="Gene3D" id="6.10.250.810">
    <property type="match status" value="1"/>
</dbReference>
<dbReference type="GO" id="GO:0007015">
    <property type="term" value="P:actin filament organization"/>
    <property type="evidence" value="ECO:0007669"/>
    <property type="project" value="TreeGrafter"/>
</dbReference>
<dbReference type="GO" id="GO:0048870">
    <property type="term" value="P:cell motility"/>
    <property type="evidence" value="ECO:0007669"/>
    <property type="project" value="TreeGrafter"/>
</dbReference>
<evidence type="ECO:0000256" key="4">
    <source>
        <dbReference type="ARBA" id="ARBA00022553"/>
    </source>
</evidence>
<keyword evidence="6" id="KW-0581">Phagocytosis</keyword>
<feature type="domain" description="ELMO" evidence="10">
    <location>
        <begin position="333"/>
        <end position="505"/>
    </location>
</feature>
<dbReference type="GO" id="GO:0032045">
    <property type="term" value="C:guanyl-nucleotide exchange factor complex"/>
    <property type="evidence" value="ECO:0007669"/>
    <property type="project" value="TreeGrafter"/>
</dbReference>
<dbReference type="PANTHER" id="PTHR12771:SF23">
    <property type="entry name" value="ENGULFMENT AND CELL MOTILITY PROTEIN 1"/>
    <property type="match status" value="1"/>
</dbReference>
<dbReference type="FunFam" id="1.25.10.10:FF:000049">
    <property type="entry name" value="Engulfment and cell motility 1 (Ced-12 homolog)"/>
    <property type="match status" value="1"/>
</dbReference>
<evidence type="ECO:0000313" key="11">
    <source>
        <dbReference type="Ensembl" id="ENSCCRP00020086498.1"/>
    </source>
</evidence>
<dbReference type="AlphaFoldDB" id="A0A8C2J015"/>
<name>A0A8C2J015_CYPCA</name>
<dbReference type="GO" id="GO:0005886">
    <property type="term" value="C:plasma membrane"/>
    <property type="evidence" value="ECO:0007669"/>
    <property type="project" value="TreeGrafter"/>
</dbReference>
<dbReference type="GO" id="GO:0005737">
    <property type="term" value="C:cytoplasm"/>
    <property type="evidence" value="ECO:0007669"/>
    <property type="project" value="UniProtKB-SubCell"/>
</dbReference>
<dbReference type="GO" id="GO:0006915">
    <property type="term" value="P:apoptotic process"/>
    <property type="evidence" value="ECO:0007669"/>
    <property type="project" value="UniProtKB-KW"/>
</dbReference>
<evidence type="ECO:0000313" key="12">
    <source>
        <dbReference type="Proteomes" id="UP000694701"/>
    </source>
</evidence>
<comment type="function">
    <text evidence="9">Involved in cytoskeletal rearrangements required for phagocytosis of apoptotic cells and cell motility. Acts in association with DOCK1 and CRK. Was initially proposed to be required in complex with DOCK1 to activate Rac Rho small GTPases. May enhance the guanine nucleotide exchange factor (GEF) activity of DOCK1.</text>
</comment>
<evidence type="ECO:0000256" key="9">
    <source>
        <dbReference type="ARBA" id="ARBA00024863"/>
    </source>
</evidence>
<dbReference type="Pfam" id="PF16457">
    <property type="entry name" value="PH_12"/>
    <property type="match status" value="1"/>
</dbReference>
<dbReference type="Proteomes" id="UP000694701">
    <property type="component" value="Unplaced"/>
</dbReference>
<dbReference type="PANTHER" id="PTHR12771">
    <property type="entry name" value="ENGULFMENT AND CELL MOTILITY"/>
    <property type="match status" value="1"/>
</dbReference>
<dbReference type="InterPro" id="IPR011993">
    <property type="entry name" value="PH-like_dom_sf"/>
</dbReference>
<evidence type="ECO:0000259" key="10">
    <source>
        <dbReference type="PROSITE" id="PS51335"/>
    </source>
</evidence>
<evidence type="ECO:0000256" key="2">
    <source>
        <dbReference type="ARBA" id="ARBA00004496"/>
    </source>
</evidence>
<dbReference type="InterPro" id="IPR016024">
    <property type="entry name" value="ARM-type_fold"/>
</dbReference>
<dbReference type="Pfam" id="PF04727">
    <property type="entry name" value="ELMO_CED12"/>
    <property type="match status" value="1"/>
</dbReference>
<dbReference type="InterPro" id="IPR011989">
    <property type="entry name" value="ARM-like"/>
</dbReference>
<keyword evidence="7" id="KW-0729">SH3-binding</keyword>
<accession>A0A8C2J015</accession>
<evidence type="ECO:0000256" key="7">
    <source>
        <dbReference type="ARBA" id="ARBA00023036"/>
    </source>
</evidence>
<reference evidence="11" key="1">
    <citation type="submission" date="2025-08" db="UniProtKB">
        <authorList>
            <consortium name="Ensembl"/>
        </authorList>
    </citation>
    <scope>IDENTIFICATION</scope>
</reference>
<dbReference type="FunFam" id="2.30.29.30:FF:000053">
    <property type="entry name" value="Engulfment and cell motility protein 1"/>
    <property type="match status" value="1"/>
</dbReference>
<evidence type="ECO:0000256" key="1">
    <source>
        <dbReference type="ARBA" id="ARBA00004370"/>
    </source>
</evidence>
<keyword evidence="5" id="KW-0053">Apoptosis</keyword>
<dbReference type="SUPFAM" id="SSF48371">
    <property type="entry name" value="ARM repeat"/>
    <property type="match status" value="1"/>
</dbReference>
<dbReference type="CDD" id="cd13359">
    <property type="entry name" value="PH_ELMO1_CED-12"/>
    <property type="match status" value="1"/>
</dbReference>
<dbReference type="Gene3D" id="1.25.10.10">
    <property type="entry name" value="Leucine-rich Repeat Variant"/>
    <property type="match status" value="1"/>
</dbReference>
<dbReference type="GO" id="GO:0017124">
    <property type="term" value="F:SH3 domain binding"/>
    <property type="evidence" value="ECO:0007669"/>
    <property type="project" value="UniProtKB-KW"/>
</dbReference>
<dbReference type="InterPro" id="IPR050868">
    <property type="entry name" value="ELMO_domain-containing"/>
</dbReference>
<dbReference type="InterPro" id="IPR006816">
    <property type="entry name" value="ELMO_dom"/>
</dbReference>
<keyword evidence="4" id="KW-0597">Phosphoprotein</keyword>
<evidence type="ECO:0000256" key="3">
    <source>
        <dbReference type="ARBA" id="ARBA00022490"/>
    </source>
</evidence>
<organism evidence="11 12">
    <name type="scientific">Cyprinus carpio</name>
    <name type="common">Common carp</name>
    <dbReference type="NCBI Taxonomy" id="7962"/>
    <lineage>
        <taxon>Eukaryota</taxon>
        <taxon>Metazoa</taxon>
        <taxon>Chordata</taxon>
        <taxon>Craniata</taxon>
        <taxon>Vertebrata</taxon>
        <taxon>Euteleostomi</taxon>
        <taxon>Actinopterygii</taxon>
        <taxon>Neopterygii</taxon>
        <taxon>Teleostei</taxon>
        <taxon>Ostariophysi</taxon>
        <taxon>Cypriniformes</taxon>
        <taxon>Cyprinidae</taxon>
        <taxon>Cyprininae</taxon>
        <taxon>Cyprinus</taxon>
    </lineage>
</organism>
<sequence length="740" mass="85427">MPPPADIVKVAIEWPGAFPKLMEIDQKKPLSAIIKEVCEGWNLPNPETFSLQNADSTNFYITEKNRNNIKNGSILRLTTSAAQMAQQLHERIQSSSMDMKLDALKDLANSSRDITFAQEFINLDGISLLTQMVESGTERYQKLQKIMKPCFGDLLSFTLTAFVELMDHGIVSWDTFSVAFIKKIASYVCKAAMDTAVLQRSLAILESMVLNSQDLYQKVAQEITIGQLIPHLQGTDQDIQTYTIAVINALFLKAPEEKRQFDEDSVNILDCPLTEMAHILAQKQLRSIILSNVIRSNKPINDEMAHQLYVLQVLTFNLLEDRMMTKMDPQDQAQRDIIFELRRIAFDVECDSNNSGSIEKRKSMYTRDYKKLGFINHVNPAVDFTQIPPGMLALDNMLYFARHHQDAYIRIVLENSSREDKHECPFGRSSIELTKMLCEILKVGELPSENCHDFHPMFFTHDRSFEEFFCICIQLLNKTWKEMRATSEDFNKVMQVVKEQITRALTIKPNSLDQFKSRLQNLSYTEILKLRQSERMNQEDFQSRPILELREKIQPAILELIKQQRLNRLCEGTCFRKISSRRRQDKFWYCRLSPNHKVLHYGDLEESPQGEVPHDSLQDKLPVADIKAVVTGKDCPHMKEKGALKQNKELLELAFSVLYESDEYLNFIAPDKHEYCVWTDGLNALLGKEMTSEFTRSDMDTLLNMEMKLRLLDLENIQIPEVPPPIPKEPSNYDFVYDCN</sequence>
<dbReference type="Gene3D" id="2.30.29.30">
    <property type="entry name" value="Pleckstrin-homology domain (PH domain)/Phosphotyrosine-binding domain (PTB)"/>
    <property type="match status" value="1"/>
</dbReference>
<evidence type="ECO:0000256" key="5">
    <source>
        <dbReference type="ARBA" id="ARBA00022703"/>
    </source>
</evidence>
<dbReference type="InterPro" id="IPR001849">
    <property type="entry name" value="PH_domain"/>
</dbReference>
<comment type="subcellular location">
    <subcellularLocation>
        <location evidence="2">Cytoplasm</location>
    </subcellularLocation>
    <subcellularLocation>
        <location evidence="1">Membrane</location>
    </subcellularLocation>
</comment>
<keyword evidence="8" id="KW-0472">Membrane</keyword>
<dbReference type="SUPFAM" id="SSF50729">
    <property type="entry name" value="PH domain-like"/>
    <property type="match status" value="1"/>
</dbReference>
<dbReference type="Ensembl" id="ENSCCRT00020094629.1">
    <property type="protein sequence ID" value="ENSCCRP00020086498.1"/>
    <property type="gene ID" value="ENSCCRG00020037620.1"/>
</dbReference>
<evidence type="ECO:0000256" key="8">
    <source>
        <dbReference type="ARBA" id="ARBA00023136"/>
    </source>
</evidence>
<dbReference type="InterPro" id="IPR024574">
    <property type="entry name" value="ELMO_ARM"/>
</dbReference>
<proteinExistence type="predicted"/>
<dbReference type="GO" id="GO:0006909">
    <property type="term" value="P:phagocytosis"/>
    <property type="evidence" value="ECO:0007669"/>
    <property type="project" value="UniProtKB-KW"/>
</dbReference>
<evidence type="ECO:0000256" key="6">
    <source>
        <dbReference type="ARBA" id="ARBA00022907"/>
    </source>
</evidence>
<protein>
    <submittedName>
        <fullName evidence="11">Engulfment and cell motility protein 1-like</fullName>
    </submittedName>
</protein>
<dbReference type="Pfam" id="PF11841">
    <property type="entry name" value="ELMO_ARM"/>
    <property type="match status" value="1"/>
</dbReference>
<dbReference type="PROSITE" id="PS51335">
    <property type="entry name" value="ELMO"/>
    <property type="match status" value="1"/>
</dbReference>
<keyword evidence="3" id="KW-0963">Cytoplasm</keyword>